<evidence type="ECO:0000313" key="1">
    <source>
        <dbReference type="EMBL" id="KRY87622.1"/>
    </source>
</evidence>
<organism evidence="1 2">
    <name type="scientific">Trichinella pseudospiralis</name>
    <name type="common">Parasitic roundworm</name>
    <dbReference type="NCBI Taxonomy" id="6337"/>
    <lineage>
        <taxon>Eukaryota</taxon>
        <taxon>Metazoa</taxon>
        <taxon>Ecdysozoa</taxon>
        <taxon>Nematoda</taxon>
        <taxon>Enoplea</taxon>
        <taxon>Dorylaimia</taxon>
        <taxon>Trichinellida</taxon>
        <taxon>Trichinellidae</taxon>
        <taxon>Trichinella</taxon>
    </lineage>
</organism>
<keyword evidence="2" id="KW-1185">Reference proteome</keyword>
<dbReference type="AlphaFoldDB" id="A0A0V1FNM8"/>
<sequence>MDRHGLVNADRSEQLVQRGFGRANAHHSNLSVVEVVLCCLLHNLQTCYGMNLLLIAANLASDEPINQYARISFFWKVAKHLASSYLFCMQWCDDFVFKIELFNFISITSSVKKFNATVLRFHWIERTI</sequence>
<name>A0A0V1FNM8_TRIPS</name>
<protein>
    <submittedName>
        <fullName evidence="1">Uncharacterized protein</fullName>
    </submittedName>
</protein>
<reference evidence="1 2" key="1">
    <citation type="submission" date="2015-01" db="EMBL/GenBank/DDBJ databases">
        <title>Evolution of Trichinella species and genotypes.</title>
        <authorList>
            <person name="Korhonen P.K."/>
            <person name="Edoardo P."/>
            <person name="Giuseppe L.R."/>
            <person name="Gasser R.B."/>
        </authorList>
    </citation>
    <scope>NUCLEOTIDE SEQUENCE [LARGE SCALE GENOMIC DNA]</scope>
    <source>
        <strain evidence="1">ISS470</strain>
    </source>
</reference>
<proteinExistence type="predicted"/>
<dbReference type="Proteomes" id="UP000054995">
    <property type="component" value="Unassembled WGS sequence"/>
</dbReference>
<dbReference type="OrthoDB" id="5920522at2759"/>
<evidence type="ECO:0000313" key="2">
    <source>
        <dbReference type="Proteomes" id="UP000054995"/>
    </source>
</evidence>
<gene>
    <name evidence="1" type="ORF">T4D_8775</name>
</gene>
<comment type="caution">
    <text evidence="1">The sequence shown here is derived from an EMBL/GenBank/DDBJ whole genome shotgun (WGS) entry which is preliminary data.</text>
</comment>
<dbReference type="EMBL" id="JYDT01000052">
    <property type="protein sequence ID" value="KRY87622.1"/>
    <property type="molecule type" value="Genomic_DNA"/>
</dbReference>
<accession>A0A0V1FNM8</accession>